<dbReference type="InterPro" id="IPR036322">
    <property type="entry name" value="WD40_repeat_dom_sf"/>
</dbReference>
<feature type="repeat" description="WD" evidence="3">
    <location>
        <begin position="1010"/>
        <end position="1043"/>
    </location>
</feature>
<dbReference type="Proteomes" id="UP000620224">
    <property type="component" value="Unassembled WGS sequence"/>
</dbReference>
<dbReference type="CDD" id="cd00200">
    <property type="entry name" value="WD40"/>
    <property type="match status" value="3"/>
</dbReference>
<evidence type="ECO:0000256" key="2">
    <source>
        <dbReference type="ARBA" id="ARBA00022737"/>
    </source>
</evidence>
<dbReference type="PRINTS" id="PR00320">
    <property type="entry name" value="GPROTEINBRPT"/>
</dbReference>
<feature type="repeat" description="WD" evidence="3">
    <location>
        <begin position="1051"/>
        <end position="1092"/>
    </location>
</feature>
<dbReference type="PANTHER" id="PTHR19879">
    <property type="entry name" value="TRANSCRIPTION INITIATION FACTOR TFIID"/>
    <property type="match status" value="1"/>
</dbReference>
<dbReference type="InterPro" id="IPR049052">
    <property type="entry name" value="nSTAND1"/>
</dbReference>
<dbReference type="InterPro" id="IPR019775">
    <property type="entry name" value="WD40_repeat_CS"/>
</dbReference>
<dbReference type="PROSITE" id="PS00678">
    <property type="entry name" value="WD_REPEATS_1"/>
    <property type="match status" value="9"/>
</dbReference>
<organism evidence="5 6">
    <name type="scientific">Streptomyces lucensis JCM 4490</name>
    <dbReference type="NCBI Taxonomy" id="1306176"/>
    <lineage>
        <taxon>Bacteria</taxon>
        <taxon>Bacillati</taxon>
        <taxon>Actinomycetota</taxon>
        <taxon>Actinomycetes</taxon>
        <taxon>Kitasatosporales</taxon>
        <taxon>Streptomycetaceae</taxon>
        <taxon>Streptomyces</taxon>
    </lineage>
</organism>
<sequence length="1377" mass="146749">MASAARWLEGATPSDLPMAVAQIVAPDGTVTGAGFLVAENLLVTCAHVVRAAGSGYRDRVLVAFPRVTGADLLEGHVEQWREPEEEDVAFVRLPQTPTGTWVLPLGSAEGRSGHEVRSFGFAAQATQGGHLGTATVADLLKASPVGRERLQLTAANDLTTGFSGAPVLDEKTSLVIGMFTEITAPDKYQRGQGIAYATPTQVLREIVPALAEHEVCPYRGLEPFTAAHADWFKGRDKAVEQVLANLSWERRLTLLLGPSGSGKSSLIQAGVLPALARGLLLRGSAGWLPVLVRPRQDLLTEIERAGLPGARREGLMAAADRRLASEPDRRRVLLVIDQFEELLVQGADGRLREFLAAIDEITTVADSDSDLSVILVMRDDFYSRLAASAGGLLEAATPGLLNVPGTLGWKDLRDIIVAPAGTVGLGFQQGLPEQIISDVLDVNPETSISRQAPVTVLPLLEMTLTELWRQRKDGYLTHEAYQRIGGVGGSLTAWCEKALKELSPEQQDIAKNVLTSLVRPADTKRRIPPVRAQVPLDELRGLAAGADSAPDDDVDAVITTLARRRIITTTQILRDRDRPDAQPEPVAELIHDALIRDWAKLREWVSEQHDFHEWLERTRERQLRWAEKRDPGDLLAGTALADSDRMSKKRGLPKDIADFLTASRQRQEAIARRRRRLITVLAALLVLALLAGAQAFWQWRVALAEREAALSRQLAVESGTLINVNPELSSLLAVQAYRTSHTTEALSSLRTDAHLPLGRRLLGHTKAVNAVAFHGHTLATGSSDGTVRVWNTATGKTRTRLTGLSGEVNAVAFSPDGRTIATGSSYSAWLWDAASGKARTPLTGHTNTVFSAVFSPDGSTVATASADGTARLWDATTGRLRTKLTGHTDIVYSAVFSPDGSTVATASADGTARLWDATTGRLRTKLTGHTAQVLSAAFSPDGRTVATGGGDGTMRLWDAGSGKQGPQVDVLTGSVLSVVFSPDGRTIAIAGTNRVTRLWDVATHAMSKSLIGHTDSVNAVAFSPDGRTLATGSGDTTARLWKVTASGDASLVGHTDIVYSVAFSPDGGTVASASADKTAILWNAATGRKRLSLDGHEDAVLGVTFSPHGHTVATAGADGTARLWDTTTGKPRLKPLSEATPLHSVAFSPDGHILVTGGRDGTVRLWDADTGKPGRSLDGHTDVVYSAAFSPDGRTVATGSADKTVRLWDVATGRAHTITTPDQVHGVTFSPDGHTLAIAVGDYTVRLWDVTTRTTRITLAGRADVAASVAFSPDGRTLATGDSGWTTGLWDVTDGKSRMTLIGQHADEVTSVAFSPDGRVLASGSVDRTVHLWHVALPEPAEAIRTICRAAGRDLTEQERTAYLPGRSADPVCPSQA</sequence>
<keyword evidence="6" id="KW-1185">Reference proteome</keyword>
<feature type="repeat" description="WD" evidence="3">
    <location>
        <begin position="1224"/>
        <end position="1258"/>
    </location>
</feature>
<dbReference type="EMBL" id="BMUE01000001">
    <property type="protein sequence ID" value="GGW29035.1"/>
    <property type="molecule type" value="Genomic_DNA"/>
</dbReference>
<evidence type="ECO:0000313" key="6">
    <source>
        <dbReference type="Proteomes" id="UP000620224"/>
    </source>
</evidence>
<dbReference type="Gene3D" id="3.40.50.300">
    <property type="entry name" value="P-loop containing nucleotide triphosphate hydrolases"/>
    <property type="match status" value="1"/>
</dbReference>
<feature type="repeat" description="WD" evidence="3">
    <location>
        <begin position="1135"/>
        <end position="1176"/>
    </location>
</feature>
<dbReference type="PANTHER" id="PTHR19879:SF9">
    <property type="entry name" value="TRANSCRIPTION INITIATION FACTOR TFIID SUBUNIT 5"/>
    <property type="match status" value="1"/>
</dbReference>
<feature type="repeat" description="WD" evidence="3">
    <location>
        <begin position="1177"/>
        <end position="1218"/>
    </location>
</feature>
<feature type="domain" description="Novel STAND NTPase 1" evidence="4">
    <location>
        <begin position="217"/>
        <end position="629"/>
    </location>
</feature>
<dbReference type="SMART" id="SM00320">
    <property type="entry name" value="WD40"/>
    <property type="match status" value="14"/>
</dbReference>
<feature type="repeat" description="WD" evidence="3">
    <location>
        <begin position="842"/>
        <end position="883"/>
    </location>
</feature>
<accession>A0A918ISA1</accession>
<dbReference type="SUPFAM" id="SSF50978">
    <property type="entry name" value="WD40 repeat-like"/>
    <property type="match status" value="2"/>
</dbReference>
<name>A0A918ISA1_9ACTN</name>
<dbReference type="Gene3D" id="2.40.10.120">
    <property type="match status" value="1"/>
</dbReference>
<comment type="caution">
    <text evidence="5">The sequence shown here is derived from an EMBL/GenBank/DDBJ whole genome shotgun (WGS) entry which is preliminary data.</text>
</comment>
<dbReference type="RefSeq" id="WP_229815836.1">
    <property type="nucleotide sequence ID" value="NZ_BMUE01000001.1"/>
</dbReference>
<reference evidence="5" key="2">
    <citation type="submission" date="2020-09" db="EMBL/GenBank/DDBJ databases">
        <authorList>
            <person name="Sun Q."/>
            <person name="Ohkuma M."/>
        </authorList>
    </citation>
    <scope>NUCLEOTIDE SEQUENCE</scope>
    <source>
        <strain evidence="5">JCM 4490</strain>
    </source>
</reference>
<gene>
    <name evidence="5" type="ORF">GCM10010503_00580</name>
</gene>
<feature type="repeat" description="WD" evidence="3">
    <location>
        <begin position="1093"/>
        <end position="1134"/>
    </location>
</feature>
<dbReference type="Gene3D" id="2.130.10.10">
    <property type="entry name" value="YVTN repeat-like/Quinoprotein amine dehydrogenase"/>
    <property type="match status" value="6"/>
</dbReference>
<dbReference type="SUPFAM" id="SSF50494">
    <property type="entry name" value="Trypsin-like serine proteases"/>
    <property type="match status" value="1"/>
</dbReference>
<evidence type="ECO:0000313" key="5">
    <source>
        <dbReference type="EMBL" id="GGW29035.1"/>
    </source>
</evidence>
<feature type="repeat" description="WD" evidence="3">
    <location>
        <begin position="884"/>
        <end position="925"/>
    </location>
</feature>
<reference evidence="5" key="1">
    <citation type="journal article" date="2014" name="Int. J. Syst. Evol. Microbiol.">
        <title>Complete genome sequence of Corynebacterium casei LMG S-19264T (=DSM 44701T), isolated from a smear-ripened cheese.</title>
        <authorList>
            <consortium name="US DOE Joint Genome Institute (JGI-PGF)"/>
            <person name="Walter F."/>
            <person name="Albersmeier A."/>
            <person name="Kalinowski J."/>
            <person name="Ruckert C."/>
        </authorList>
    </citation>
    <scope>NUCLEOTIDE SEQUENCE</scope>
    <source>
        <strain evidence="5">JCM 4490</strain>
    </source>
</reference>
<dbReference type="Pfam" id="PF13365">
    <property type="entry name" value="Trypsin_2"/>
    <property type="match status" value="1"/>
</dbReference>
<evidence type="ECO:0000259" key="4">
    <source>
        <dbReference type="Pfam" id="PF20703"/>
    </source>
</evidence>
<protein>
    <recommendedName>
        <fullName evidence="4">Novel STAND NTPase 1 domain-containing protein</fullName>
    </recommendedName>
</protein>
<evidence type="ECO:0000256" key="3">
    <source>
        <dbReference type="PROSITE-ProRule" id="PRU00221"/>
    </source>
</evidence>
<feature type="repeat" description="WD" evidence="3">
    <location>
        <begin position="1302"/>
        <end position="1335"/>
    </location>
</feature>
<dbReference type="InterPro" id="IPR015943">
    <property type="entry name" value="WD40/YVTN_repeat-like_dom_sf"/>
</dbReference>
<dbReference type="InterPro" id="IPR020472">
    <property type="entry name" value="WD40_PAC1"/>
</dbReference>
<feature type="repeat" description="WD" evidence="3">
    <location>
        <begin position="761"/>
        <end position="800"/>
    </location>
</feature>
<evidence type="ECO:0000256" key="1">
    <source>
        <dbReference type="ARBA" id="ARBA00022574"/>
    </source>
</evidence>
<dbReference type="InterPro" id="IPR001680">
    <property type="entry name" value="WD40_rpt"/>
</dbReference>
<keyword evidence="1 3" id="KW-0853">WD repeat</keyword>
<dbReference type="Pfam" id="PF20703">
    <property type="entry name" value="nSTAND1"/>
    <property type="match status" value="1"/>
</dbReference>
<feature type="repeat" description="WD" evidence="3">
    <location>
        <begin position="968"/>
        <end position="1009"/>
    </location>
</feature>
<feature type="repeat" description="WD" evidence="3">
    <location>
        <begin position="1259"/>
        <end position="1300"/>
    </location>
</feature>
<keyword evidence="2" id="KW-0677">Repeat</keyword>
<feature type="repeat" description="WD" evidence="3">
    <location>
        <begin position="926"/>
        <end position="967"/>
    </location>
</feature>
<proteinExistence type="predicted"/>
<dbReference type="InterPro" id="IPR009003">
    <property type="entry name" value="Peptidase_S1_PA"/>
</dbReference>
<dbReference type="PROSITE" id="PS50294">
    <property type="entry name" value="WD_REPEATS_REGION"/>
    <property type="match status" value="11"/>
</dbReference>
<dbReference type="InterPro" id="IPR027417">
    <property type="entry name" value="P-loop_NTPase"/>
</dbReference>
<dbReference type="Pfam" id="PF00400">
    <property type="entry name" value="WD40"/>
    <property type="match status" value="14"/>
</dbReference>
<dbReference type="SUPFAM" id="SSF52540">
    <property type="entry name" value="P-loop containing nucleoside triphosphate hydrolases"/>
    <property type="match status" value="1"/>
</dbReference>
<dbReference type="PROSITE" id="PS50082">
    <property type="entry name" value="WD_REPEATS_2"/>
    <property type="match status" value="13"/>
</dbReference>